<dbReference type="EMBL" id="SKBU01000006">
    <property type="protein sequence ID" value="TCJ19858.1"/>
    <property type="molecule type" value="Genomic_DNA"/>
</dbReference>
<evidence type="ECO:0000256" key="1">
    <source>
        <dbReference type="SAM" id="Phobius"/>
    </source>
</evidence>
<evidence type="ECO:0000313" key="3">
    <source>
        <dbReference type="Proteomes" id="UP000295244"/>
    </source>
</evidence>
<dbReference type="Pfam" id="PF02447">
    <property type="entry name" value="GntP_permease"/>
    <property type="match status" value="1"/>
</dbReference>
<sequence>MDEAVTSNPVIALSGFIAIIALLFLFITKFKWHVFLALLVPIVLFAVLPGINREVFIDAFETGFGDTVGGIAVVIVLGCMIAEALKHTGGAERITMSMVSFVGRRRMPLALTLAGFVIGLAIFSDVGYVVLNPLVHSAAVAAGTNMSVMATGLVVSMQLTHAMVPPTPGPLAAIAVVGADIGRVILFGTIATFIGALASYVYARVVGPFVESPPSEEFIGQSLLEADEESRAKMPSTVWAYAPILIPLLLIAGQSVASLSLPEEHFVNSVMTYLGWPVVALGIGVLLAYRNARAEEHREERTSNWVEEALRVSAMIIVVTGLGGSLSEILQATPTVDQIAQAVAASGVPVIFLPFVLGIIGNMITGSTTVGVIAGASLSAPLMAQTGLSPEAVVLAAAAGSVIIKYMNSSYFWVCTSLSRMPLRSALISYGGGTLVGGVFSMVAVFILWLFGLI</sequence>
<keyword evidence="1" id="KW-1133">Transmembrane helix</keyword>
<dbReference type="GO" id="GO:0005886">
    <property type="term" value="C:plasma membrane"/>
    <property type="evidence" value="ECO:0007669"/>
    <property type="project" value="TreeGrafter"/>
</dbReference>
<dbReference type="RefSeq" id="WP_132688064.1">
    <property type="nucleotide sequence ID" value="NZ_SKBU01000006.1"/>
</dbReference>
<feature type="transmembrane region" description="Helical" evidence="1">
    <location>
        <begin position="34"/>
        <end position="51"/>
    </location>
</feature>
<dbReference type="InterPro" id="IPR003474">
    <property type="entry name" value="Glcn_transporter"/>
</dbReference>
<dbReference type="PANTHER" id="PTHR30354:SF11">
    <property type="entry name" value="PERMEASE"/>
    <property type="match status" value="1"/>
</dbReference>
<feature type="transmembrane region" description="Helical" evidence="1">
    <location>
        <begin position="238"/>
        <end position="258"/>
    </location>
</feature>
<organism evidence="2 3">
    <name type="scientific">Rubrobacter taiwanensis</name>
    <dbReference type="NCBI Taxonomy" id="185139"/>
    <lineage>
        <taxon>Bacteria</taxon>
        <taxon>Bacillati</taxon>
        <taxon>Actinomycetota</taxon>
        <taxon>Rubrobacteria</taxon>
        <taxon>Rubrobacterales</taxon>
        <taxon>Rubrobacteraceae</taxon>
        <taxon>Rubrobacter</taxon>
    </lineage>
</organism>
<keyword evidence="1" id="KW-0812">Transmembrane</keyword>
<reference evidence="2 3" key="1">
    <citation type="submission" date="2019-03" db="EMBL/GenBank/DDBJ databases">
        <title>Whole genome sequence of a novel Rubrobacter taiwanensis strain, isolated from Yellowstone National Park.</title>
        <authorList>
            <person name="Freed S."/>
            <person name="Ramaley R.F."/>
            <person name="Kyndt J.A."/>
        </authorList>
    </citation>
    <scope>NUCLEOTIDE SEQUENCE [LARGE SCALE GENOMIC DNA]</scope>
    <source>
        <strain evidence="2 3">Yellowstone</strain>
    </source>
</reference>
<feature type="transmembrane region" description="Helical" evidence="1">
    <location>
        <begin position="63"/>
        <end position="85"/>
    </location>
</feature>
<feature type="transmembrane region" description="Helical" evidence="1">
    <location>
        <begin position="309"/>
        <end position="330"/>
    </location>
</feature>
<feature type="transmembrane region" description="Helical" evidence="1">
    <location>
        <begin position="350"/>
        <end position="376"/>
    </location>
</feature>
<proteinExistence type="predicted"/>
<feature type="transmembrane region" description="Helical" evidence="1">
    <location>
        <begin position="427"/>
        <end position="451"/>
    </location>
</feature>
<protein>
    <submittedName>
        <fullName evidence="2">GntP family permease</fullName>
    </submittedName>
</protein>
<dbReference type="PANTHER" id="PTHR30354">
    <property type="entry name" value="GNT FAMILY GLUCONATE TRANSPORTER"/>
    <property type="match status" value="1"/>
</dbReference>
<keyword evidence="1" id="KW-0472">Membrane</keyword>
<feature type="transmembrane region" description="Helical" evidence="1">
    <location>
        <begin position="106"/>
        <end position="128"/>
    </location>
</feature>
<keyword evidence="3" id="KW-1185">Reference proteome</keyword>
<gene>
    <name evidence="2" type="ORF">E0L93_02570</name>
</gene>
<comment type="caution">
    <text evidence="2">The sequence shown here is derived from an EMBL/GenBank/DDBJ whole genome shotgun (WGS) entry which is preliminary data.</text>
</comment>
<dbReference type="OrthoDB" id="4325159at2"/>
<dbReference type="GO" id="GO:0015128">
    <property type="term" value="F:gluconate transmembrane transporter activity"/>
    <property type="evidence" value="ECO:0007669"/>
    <property type="project" value="InterPro"/>
</dbReference>
<dbReference type="Proteomes" id="UP000295244">
    <property type="component" value="Unassembled WGS sequence"/>
</dbReference>
<feature type="transmembrane region" description="Helical" evidence="1">
    <location>
        <begin position="6"/>
        <end position="27"/>
    </location>
</feature>
<evidence type="ECO:0000313" key="2">
    <source>
        <dbReference type="EMBL" id="TCJ19858.1"/>
    </source>
</evidence>
<feature type="transmembrane region" description="Helical" evidence="1">
    <location>
        <begin position="270"/>
        <end position="289"/>
    </location>
</feature>
<name>A0A4R1BQL2_9ACTN</name>
<feature type="transmembrane region" description="Helical" evidence="1">
    <location>
        <begin position="388"/>
        <end position="407"/>
    </location>
</feature>
<dbReference type="AlphaFoldDB" id="A0A4R1BQL2"/>
<accession>A0A4R1BQL2</accession>